<dbReference type="SUPFAM" id="SSF48403">
    <property type="entry name" value="Ankyrin repeat"/>
    <property type="match status" value="1"/>
</dbReference>
<dbReference type="EMBL" id="CP034437">
    <property type="protein sequence ID" value="AZN41208.1"/>
    <property type="molecule type" value="Genomic_DNA"/>
</dbReference>
<dbReference type="PANTHER" id="PTHR24180">
    <property type="entry name" value="CYCLIN-DEPENDENT KINASE INHIBITOR 2C-RELATED"/>
    <property type="match status" value="1"/>
</dbReference>
<gene>
    <name evidence="4" type="ORF">EJC50_17170</name>
</gene>
<sequence length="228" mass="26276">MNKYVRALKALDVAVIQELLQKEPKWLQWSEEEGKNALHYVSGLDISDDSRKVDASLQLVKLLLASGMELNAVHRIPDNKCGFFSATPLWYAYTRGRNEKLYTYLLNEGANPNHCMFAIAWNNDVKAANRFKKHEAEIEDAAFLSAFNWRRFEIAEWFLKNGTNVDYPDSDGNTALHQAIQRKYKIEQIEMLLQYGADCNQRNNEGISPKTLAELNNRTKVLRLFEAM</sequence>
<dbReference type="Proteomes" id="UP000272528">
    <property type="component" value="Chromosome"/>
</dbReference>
<dbReference type="AlphaFoldDB" id="A0A3S9A647"/>
<keyword evidence="1" id="KW-0677">Repeat</keyword>
<dbReference type="RefSeq" id="WP_126016915.1">
    <property type="nucleotide sequence ID" value="NZ_CP034437.1"/>
</dbReference>
<dbReference type="InterPro" id="IPR002110">
    <property type="entry name" value="Ankyrin_rpt"/>
</dbReference>
<evidence type="ECO:0000256" key="2">
    <source>
        <dbReference type="ARBA" id="ARBA00023043"/>
    </source>
</evidence>
<protein>
    <submittedName>
        <fullName evidence="4">Ankyrin repeat domain-containing protein</fullName>
    </submittedName>
</protein>
<reference evidence="5" key="1">
    <citation type="submission" date="2018-12" db="EMBL/GenBank/DDBJ databases">
        <title>Genome sequence of Peanibacillus sp.</title>
        <authorList>
            <person name="Subramani G."/>
            <person name="Srinivasan S."/>
            <person name="Kim M.K."/>
        </authorList>
    </citation>
    <scope>NUCLEOTIDE SEQUENCE [LARGE SCALE GENOMIC DNA]</scope>
    <source>
        <strain evidence="5">18JY67-1</strain>
    </source>
</reference>
<dbReference type="PROSITE" id="PS50297">
    <property type="entry name" value="ANK_REP_REGION"/>
    <property type="match status" value="1"/>
</dbReference>
<name>A0A3S9A647_9BACL</name>
<dbReference type="SMART" id="SM00248">
    <property type="entry name" value="ANK"/>
    <property type="match status" value="4"/>
</dbReference>
<dbReference type="InterPro" id="IPR051637">
    <property type="entry name" value="Ank_repeat_dom-contain_49"/>
</dbReference>
<proteinExistence type="predicted"/>
<dbReference type="OrthoDB" id="2575953at2"/>
<dbReference type="PANTHER" id="PTHR24180:SF45">
    <property type="entry name" value="POLY [ADP-RIBOSE] POLYMERASE TANKYRASE"/>
    <property type="match status" value="1"/>
</dbReference>
<accession>A0A3S9A647</accession>
<dbReference type="InterPro" id="IPR036770">
    <property type="entry name" value="Ankyrin_rpt-contain_sf"/>
</dbReference>
<keyword evidence="2 3" id="KW-0040">ANK repeat</keyword>
<dbReference type="KEGG" id="palb:EJC50_17170"/>
<dbReference type="PROSITE" id="PS50088">
    <property type="entry name" value="ANK_REPEAT"/>
    <property type="match status" value="1"/>
</dbReference>
<organism evidence="4 5">
    <name type="scientific">Paenibacillus albus</name>
    <dbReference type="NCBI Taxonomy" id="2495582"/>
    <lineage>
        <taxon>Bacteria</taxon>
        <taxon>Bacillati</taxon>
        <taxon>Bacillota</taxon>
        <taxon>Bacilli</taxon>
        <taxon>Bacillales</taxon>
        <taxon>Paenibacillaceae</taxon>
        <taxon>Paenibacillus</taxon>
    </lineage>
</organism>
<feature type="repeat" description="ANK" evidence="3">
    <location>
        <begin position="171"/>
        <end position="204"/>
    </location>
</feature>
<evidence type="ECO:0000256" key="3">
    <source>
        <dbReference type="PROSITE-ProRule" id="PRU00023"/>
    </source>
</evidence>
<evidence type="ECO:0000256" key="1">
    <source>
        <dbReference type="ARBA" id="ARBA00022737"/>
    </source>
</evidence>
<evidence type="ECO:0000313" key="5">
    <source>
        <dbReference type="Proteomes" id="UP000272528"/>
    </source>
</evidence>
<dbReference type="Pfam" id="PF12796">
    <property type="entry name" value="Ank_2"/>
    <property type="match status" value="1"/>
</dbReference>
<dbReference type="Gene3D" id="1.25.40.20">
    <property type="entry name" value="Ankyrin repeat-containing domain"/>
    <property type="match status" value="1"/>
</dbReference>
<keyword evidence="5" id="KW-1185">Reference proteome</keyword>
<evidence type="ECO:0000313" key="4">
    <source>
        <dbReference type="EMBL" id="AZN41208.1"/>
    </source>
</evidence>